<gene>
    <name evidence="2" type="primary">M</name>
</gene>
<evidence type="ECO:0000256" key="1">
    <source>
        <dbReference type="SAM" id="MobiDB-lite"/>
    </source>
</evidence>
<sequence length="269" mass="30069">MTSEQEITIIRPTSQKSNAGIENDGVVVDSQYHLPPIVNYSLSFMIEISFYDQESCKMFLDKKMKTVELFGALKENWINSTGAVKYHTPVEPTDEQAHLVIDICCLIAVLRELPFVEGIIQTHFHRNTTVLRMSFGNVLPQTVHTSIVPISSQLQLPLIFHGNLRYEFVEDTGKIHASVMMGIRATAFPKGNSPPVMDTVHLEHLLPHHGIREIQPQLPSSTSSNQAQDGDETGSTERRRKREGNDAGALVPSMKKAATSLANRLLRRT</sequence>
<feature type="region of interest" description="Disordered" evidence="1">
    <location>
        <begin position="215"/>
        <end position="269"/>
    </location>
</feature>
<reference evidence="2 3" key="1">
    <citation type="journal article" date="2022" name="Acta Virol.">
        <title>Artemisia capillaris nucleorhabdovirus 1, a novel member of the genus Alphanucleorhabdovirus, identified in the Artemisia capillaris transcriptome.</title>
        <authorList>
            <person name="Choi D."/>
            <person name="Shin C."/>
            <person name="Shirasu K."/>
            <person name="Ichihashi Y."/>
            <person name="Hahn Y."/>
        </authorList>
    </citation>
    <scope>NUCLEOTIDE SEQUENCE [LARGE SCALE GENOMIC DNA]</scope>
    <source>
        <strain evidence="2">YK</strain>
    </source>
</reference>
<evidence type="ECO:0000313" key="2">
    <source>
        <dbReference type="EMBL" id="UKL15219.1"/>
    </source>
</evidence>
<dbReference type="EMBL" id="OM372677">
    <property type="protein sequence ID" value="UKL15219.1"/>
    <property type="molecule type" value="Viral_cRNA"/>
</dbReference>
<proteinExistence type="predicted"/>
<evidence type="ECO:0000313" key="3">
    <source>
        <dbReference type="Proteomes" id="UP001157169"/>
    </source>
</evidence>
<dbReference type="RefSeq" id="YP_010805761.1">
    <property type="nucleotide sequence ID" value="NC_077193.1"/>
</dbReference>
<accession>A0AAX2ZNK1</accession>
<name>A0AAX2ZNK1_9RHAB</name>
<dbReference type="Proteomes" id="UP001157169">
    <property type="component" value="Segment"/>
</dbReference>
<protein>
    <submittedName>
        <fullName evidence="2">Matrix protein</fullName>
    </submittedName>
</protein>
<dbReference type="KEGG" id="vg:80544701"/>
<keyword evidence="3" id="KW-1185">Reference proteome</keyword>
<dbReference type="GeneID" id="80544701"/>
<feature type="compositionally biased region" description="Polar residues" evidence="1">
    <location>
        <begin position="217"/>
        <end position="228"/>
    </location>
</feature>
<organism evidence="2 3">
    <name type="scientific">Artemisia capillaris nucleorhabdovirus 1</name>
    <dbReference type="NCBI Taxonomy" id="2912606"/>
    <lineage>
        <taxon>Viruses</taxon>
        <taxon>Riboviria</taxon>
        <taxon>Orthornavirae</taxon>
        <taxon>Negarnaviricota</taxon>
        <taxon>Haploviricotina</taxon>
        <taxon>Monjiviricetes</taxon>
        <taxon>Mononegavirales</taxon>
        <taxon>Rhabdoviridae</taxon>
        <taxon>Betarhabdovirinae</taxon>
        <taxon>Alphanucleorhabdovirus</taxon>
        <taxon>Alphanucleorhabdovirus artemisiae</taxon>
    </lineage>
</organism>